<gene>
    <name evidence="1" type="ORF">AYI70_g5149</name>
</gene>
<evidence type="ECO:0000313" key="1">
    <source>
        <dbReference type="EMBL" id="OMJ18779.1"/>
    </source>
</evidence>
<organism evidence="1 2">
    <name type="scientific">Smittium culicis</name>
    <dbReference type="NCBI Taxonomy" id="133412"/>
    <lineage>
        <taxon>Eukaryota</taxon>
        <taxon>Fungi</taxon>
        <taxon>Fungi incertae sedis</taxon>
        <taxon>Zoopagomycota</taxon>
        <taxon>Kickxellomycotina</taxon>
        <taxon>Harpellomycetes</taxon>
        <taxon>Harpellales</taxon>
        <taxon>Legeriomycetaceae</taxon>
        <taxon>Smittium</taxon>
    </lineage>
</organism>
<comment type="caution">
    <text evidence="1">The sequence shown here is derived from an EMBL/GenBank/DDBJ whole genome shotgun (WGS) entry which is preliminary data.</text>
</comment>
<evidence type="ECO:0000313" key="2">
    <source>
        <dbReference type="Proteomes" id="UP000187283"/>
    </source>
</evidence>
<dbReference type="Proteomes" id="UP000187283">
    <property type="component" value="Unassembled WGS sequence"/>
</dbReference>
<keyword evidence="2" id="KW-1185">Reference proteome</keyword>
<protein>
    <submittedName>
        <fullName evidence="1">Uncharacterized protein</fullName>
    </submittedName>
</protein>
<proteinExistence type="predicted"/>
<sequence>MYRDGHDFTNLSETSSKCLKIPTNCSNDIESNTKRGNFLSPSENDYSDTNYRIATTTATTTKNNKTDFKDIELIIKETNMWIEFFKSLKNVDEDLLKAIFKDMVELPSKKSKRDKEKKIQL</sequence>
<reference evidence="1 2" key="1">
    <citation type="submission" date="2017-01" db="EMBL/GenBank/DDBJ databases">
        <authorList>
            <person name="Mah S.A."/>
            <person name="Swanson W.J."/>
            <person name="Moy G.W."/>
            <person name="Vacquier V.D."/>
        </authorList>
    </citation>
    <scope>NUCLEOTIDE SEQUENCE [LARGE SCALE GENOMIC DNA]</scope>
    <source>
        <strain evidence="1 2">GSMNP</strain>
    </source>
</reference>
<name>A0A1R1XW63_9FUNG</name>
<accession>A0A1R1XW63</accession>
<dbReference type="AlphaFoldDB" id="A0A1R1XW63"/>
<dbReference type="EMBL" id="LSSN01001659">
    <property type="protein sequence ID" value="OMJ18779.1"/>
    <property type="molecule type" value="Genomic_DNA"/>
</dbReference>